<evidence type="ECO:0000313" key="10">
    <source>
        <dbReference type="EMBL" id="KRN32878.1"/>
    </source>
</evidence>
<protein>
    <submittedName>
        <fullName evidence="10">Multidrug ABC transporter ATPase</fullName>
    </submittedName>
</protein>
<dbReference type="PROSITE" id="PS00211">
    <property type="entry name" value="ABC_TRANSPORTER_1"/>
    <property type="match status" value="1"/>
</dbReference>
<keyword evidence="5" id="KW-0067">ATP-binding</keyword>
<dbReference type="STRING" id="81857.IV38_GL000916"/>
<sequence length="195" mass="21553">MLNRFYEIDSGRILYDGIDIKQIKKSALRHSLGIVLQQTNLFTGTIRDNIRYGRLNATDAEVESAAKLANADSFIQNLPQGYDTEIKGDGSDLSQGQRQMLSIARAALADPPVMILDEATSSIDTRTERLVQAAMDNLMAGRTSFAIAHRLSTIYNADQIMVVAAGHIVERGNHDQLMALKGEYYKLYTGSLTLE</sequence>
<keyword evidence="4" id="KW-0547">Nucleotide-binding</keyword>
<dbReference type="PANTHER" id="PTHR24221">
    <property type="entry name" value="ATP-BINDING CASSETTE SUB-FAMILY B"/>
    <property type="match status" value="1"/>
</dbReference>
<evidence type="ECO:0000313" key="12">
    <source>
        <dbReference type="Proteomes" id="UP000051751"/>
    </source>
</evidence>
<dbReference type="InterPro" id="IPR003439">
    <property type="entry name" value="ABC_transporter-like_ATP-bd"/>
</dbReference>
<dbReference type="PANTHER" id="PTHR24221:SF499">
    <property type="entry name" value="FATTY ACID ABC TRANSPORTER ATP-BINDING_PERMEASE PROTEIN"/>
    <property type="match status" value="1"/>
</dbReference>
<comment type="caution">
    <text evidence="10">The sequence shown here is derived from an EMBL/GenBank/DDBJ whole genome shotgun (WGS) entry which is preliminary data.</text>
</comment>
<dbReference type="GO" id="GO:0042626">
    <property type="term" value="F:ATPase-coupled transmembrane transporter activity"/>
    <property type="evidence" value="ECO:0007669"/>
    <property type="project" value="TreeGrafter"/>
</dbReference>
<keyword evidence="11" id="KW-1185">Reference proteome</keyword>
<evidence type="ECO:0000256" key="7">
    <source>
        <dbReference type="ARBA" id="ARBA00023136"/>
    </source>
</evidence>
<evidence type="ECO:0000256" key="6">
    <source>
        <dbReference type="ARBA" id="ARBA00022989"/>
    </source>
</evidence>
<accession>A0A0R2FY79</accession>
<dbReference type="Pfam" id="PF00005">
    <property type="entry name" value="ABC_tran"/>
    <property type="match status" value="1"/>
</dbReference>
<dbReference type="Proteomes" id="UP000051751">
    <property type="component" value="Unassembled WGS sequence"/>
</dbReference>
<reference evidence="11 12" key="1">
    <citation type="journal article" date="2015" name="Genome Announc.">
        <title>Expanding the biotechnology potential of lactobacilli through comparative genomics of 213 strains and associated genera.</title>
        <authorList>
            <person name="Sun Z."/>
            <person name="Harris H.M."/>
            <person name="McCann A."/>
            <person name="Guo C."/>
            <person name="Argimon S."/>
            <person name="Zhang W."/>
            <person name="Yang X."/>
            <person name="Jeffery I.B."/>
            <person name="Cooney J.C."/>
            <person name="Kagawa T.F."/>
            <person name="Liu W."/>
            <person name="Song Y."/>
            <person name="Salvetti E."/>
            <person name="Wrobel A."/>
            <person name="Rasinkangas P."/>
            <person name="Parkhill J."/>
            <person name="Rea M.C."/>
            <person name="O'Sullivan O."/>
            <person name="Ritari J."/>
            <person name="Douillard F.P."/>
            <person name="Paul Ross R."/>
            <person name="Yang R."/>
            <person name="Briner A.E."/>
            <person name="Felis G.E."/>
            <person name="de Vos W.M."/>
            <person name="Barrangou R."/>
            <person name="Klaenhammer T.R."/>
            <person name="Caufield P.W."/>
            <person name="Cui Y."/>
            <person name="Zhang H."/>
            <person name="O'Toole P.W."/>
        </authorList>
    </citation>
    <scope>NUCLEOTIDE SEQUENCE [LARGE SCALE GENOMIC DNA]</scope>
    <source>
        <strain evidence="9 12">ATCC BAA-66</strain>
        <strain evidence="10 11">DSM 13344</strain>
    </source>
</reference>
<evidence type="ECO:0000313" key="11">
    <source>
        <dbReference type="Proteomes" id="UP000051645"/>
    </source>
</evidence>
<comment type="subcellular location">
    <subcellularLocation>
        <location evidence="1">Membrane</location>
        <topology evidence="1">Multi-pass membrane protein</topology>
    </subcellularLocation>
</comment>
<dbReference type="PROSITE" id="PS50893">
    <property type="entry name" value="ABC_TRANSPORTER_2"/>
    <property type="match status" value="1"/>
</dbReference>
<dbReference type="InterPro" id="IPR017871">
    <property type="entry name" value="ABC_transporter-like_CS"/>
</dbReference>
<keyword evidence="6" id="KW-1133">Transmembrane helix</keyword>
<dbReference type="AlphaFoldDB" id="A0A0R2FY79"/>
<dbReference type="GO" id="GO:0005737">
    <property type="term" value="C:cytoplasm"/>
    <property type="evidence" value="ECO:0007669"/>
    <property type="project" value="UniProtKB-ARBA"/>
</dbReference>
<evidence type="ECO:0000256" key="5">
    <source>
        <dbReference type="ARBA" id="ARBA00022840"/>
    </source>
</evidence>
<keyword evidence="7" id="KW-0472">Membrane</keyword>
<dbReference type="InterPro" id="IPR027417">
    <property type="entry name" value="P-loop_NTPase"/>
</dbReference>
<evidence type="ECO:0000256" key="3">
    <source>
        <dbReference type="ARBA" id="ARBA00022692"/>
    </source>
</evidence>
<dbReference type="SUPFAM" id="SSF52540">
    <property type="entry name" value="P-loop containing nucleoside triphosphate hydrolases"/>
    <property type="match status" value="1"/>
</dbReference>
<dbReference type="Proteomes" id="UP000051645">
    <property type="component" value="Unassembled WGS sequence"/>
</dbReference>
<evidence type="ECO:0000256" key="2">
    <source>
        <dbReference type="ARBA" id="ARBA00022448"/>
    </source>
</evidence>
<evidence type="ECO:0000256" key="4">
    <source>
        <dbReference type="ARBA" id="ARBA00022741"/>
    </source>
</evidence>
<dbReference type="Gene3D" id="3.40.50.300">
    <property type="entry name" value="P-loop containing nucleotide triphosphate hydrolases"/>
    <property type="match status" value="1"/>
</dbReference>
<dbReference type="EMBL" id="JQAZ01000002">
    <property type="protein sequence ID" value="KRN32878.1"/>
    <property type="molecule type" value="Genomic_DNA"/>
</dbReference>
<organism evidence="10 11">
    <name type="scientific">Lactobacillus selangorensis</name>
    <dbReference type="NCBI Taxonomy" id="81857"/>
    <lineage>
        <taxon>Bacteria</taxon>
        <taxon>Bacillati</taxon>
        <taxon>Bacillota</taxon>
        <taxon>Bacilli</taxon>
        <taxon>Lactobacillales</taxon>
        <taxon>Lactobacillaceae</taxon>
        <taxon>Lactobacillus</taxon>
    </lineage>
</organism>
<evidence type="ECO:0000313" key="9">
    <source>
        <dbReference type="EMBL" id="KRN28712.1"/>
    </source>
</evidence>
<proteinExistence type="predicted"/>
<dbReference type="FunFam" id="3.40.50.300:FF:000604">
    <property type="entry name" value="ABC transporter B family member 28"/>
    <property type="match status" value="1"/>
</dbReference>
<dbReference type="GO" id="GO:0005524">
    <property type="term" value="F:ATP binding"/>
    <property type="evidence" value="ECO:0007669"/>
    <property type="project" value="UniProtKB-KW"/>
</dbReference>
<evidence type="ECO:0000256" key="1">
    <source>
        <dbReference type="ARBA" id="ARBA00004141"/>
    </source>
</evidence>
<dbReference type="InterPro" id="IPR039421">
    <property type="entry name" value="Type_1_exporter"/>
</dbReference>
<keyword evidence="3" id="KW-0812">Transmembrane</keyword>
<evidence type="ECO:0000259" key="8">
    <source>
        <dbReference type="PROSITE" id="PS50893"/>
    </source>
</evidence>
<feature type="domain" description="ABC transporter" evidence="8">
    <location>
        <begin position="5"/>
        <end position="190"/>
    </location>
</feature>
<dbReference type="PATRIC" id="fig|81857.3.peg.919"/>
<gene>
    <name evidence="9" type="ORF">IV38_GL000916</name>
    <name evidence="10" type="ORF">IV40_GL000938</name>
</gene>
<dbReference type="GO" id="GO:0016887">
    <property type="term" value="F:ATP hydrolysis activity"/>
    <property type="evidence" value="ECO:0007669"/>
    <property type="project" value="InterPro"/>
</dbReference>
<dbReference type="GO" id="GO:0016020">
    <property type="term" value="C:membrane"/>
    <property type="evidence" value="ECO:0007669"/>
    <property type="project" value="UniProtKB-SubCell"/>
</dbReference>
<keyword evidence="2" id="KW-0813">Transport</keyword>
<dbReference type="EMBL" id="JQAT01000002">
    <property type="protein sequence ID" value="KRN28712.1"/>
    <property type="molecule type" value="Genomic_DNA"/>
</dbReference>
<name>A0A0R2FY79_9LACO</name>